<dbReference type="PANTHER" id="PTHR30026">
    <property type="entry name" value="OUTER MEMBRANE PROTEIN TOLC"/>
    <property type="match status" value="1"/>
</dbReference>
<evidence type="ECO:0000313" key="8">
    <source>
        <dbReference type="EMBL" id="TBH75157.1"/>
    </source>
</evidence>
<keyword evidence="3" id="KW-0813">Transport</keyword>
<protein>
    <submittedName>
        <fullName evidence="8">TolC family protein</fullName>
    </submittedName>
</protein>
<keyword evidence="4" id="KW-1134">Transmembrane beta strand</keyword>
<dbReference type="InterPro" id="IPR051906">
    <property type="entry name" value="TolC-like"/>
</dbReference>
<dbReference type="EMBL" id="SEWY01000001">
    <property type="protein sequence ID" value="TBH75157.1"/>
    <property type="molecule type" value="Genomic_DNA"/>
</dbReference>
<keyword evidence="5" id="KW-0812">Transmembrane</keyword>
<evidence type="ECO:0000256" key="1">
    <source>
        <dbReference type="ARBA" id="ARBA00004442"/>
    </source>
</evidence>
<evidence type="ECO:0000256" key="7">
    <source>
        <dbReference type="ARBA" id="ARBA00023237"/>
    </source>
</evidence>
<reference evidence="8 9" key="1">
    <citation type="submission" date="2019-02" db="EMBL/GenBank/DDBJ databases">
        <title>Genome of a new Bacteroidetes strain.</title>
        <authorList>
            <person name="Pitt A."/>
        </authorList>
    </citation>
    <scope>NUCLEOTIDE SEQUENCE [LARGE SCALE GENOMIC DNA]</scope>
    <source>
        <strain evidence="8 9">103A-SOEBACH</strain>
    </source>
</reference>
<dbReference type="GO" id="GO:0015288">
    <property type="term" value="F:porin activity"/>
    <property type="evidence" value="ECO:0007669"/>
    <property type="project" value="TreeGrafter"/>
</dbReference>
<dbReference type="OrthoDB" id="976750at2"/>
<sequence length="424" mass="48378">MKIKIYTLWAILLIGKPLLGQNVTLAMCLEAAQKTATSTKQKEIEQELGKLNARVIQTGWLPQMSLNGQTTYQSDVTGLAIEIPNLRMTPINKDQYKTFIDINQLIYDGGASKTRTMLQDLSSKNSLTRIQLANRNLLQETQKIYFSALLAQENRQIWETAKEEILARKSVLETGIRFGARTKNQLDILAVELLKIEQQIIDIRAAKTIAVEMLNLLTGMKLNNLTSFQIPANIQKITPLSYETYEMKLLQNQQSLIATTEELNQSKLRPKAFLFGQGGYGNPALNMLKNEFQSYYLMGVRLNWDLSSFYTKRLNQKSSQLQKELILQHQSDLERQLSMQYTKMSEEVKRYEKLIEMDQAMISIRERISVTAASELDLGTITATQFVTEKNAEKLAKQSYLLHQIQKLAFLQDATLLFDSNSSL</sequence>
<dbReference type="Pfam" id="PF02321">
    <property type="entry name" value="OEP"/>
    <property type="match status" value="1"/>
</dbReference>
<dbReference type="GO" id="GO:0015562">
    <property type="term" value="F:efflux transmembrane transporter activity"/>
    <property type="evidence" value="ECO:0007669"/>
    <property type="project" value="InterPro"/>
</dbReference>
<evidence type="ECO:0000313" key="9">
    <source>
        <dbReference type="Proteomes" id="UP000293583"/>
    </source>
</evidence>
<evidence type="ECO:0000256" key="5">
    <source>
        <dbReference type="ARBA" id="ARBA00022692"/>
    </source>
</evidence>
<dbReference type="GO" id="GO:1990281">
    <property type="term" value="C:efflux pump complex"/>
    <property type="evidence" value="ECO:0007669"/>
    <property type="project" value="TreeGrafter"/>
</dbReference>
<keyword evidence="7" id="KW-0998">Cell outer membrane</keyword>
<comment type="caution">
    <text evidence="8">The sequence shown here is derived from an EMBL/GenBank/DDBJ whole genome shotgun (WGS) entry which is preliminary data.</text>
</comment>
<dbReference type="Gene3D" id="1.20.1600.10">
    <property type="entry name" value="Outer membrane efflux proteins (OEP)"/>
    <property type="match status" value="1"/>
</dbReference>
<dbReference type="GO" id="GO:0009279">
    <property type="term" value="C:cell outer membrane"/>
    <property type="evidence" value="ECO:0007669"/>
    <property type="project" value="UniProtKB-SubCell"/>
</dbReference>
<organism evidence="8 9">
    <name type="scientific">Aquirufa antheringensis</name>
    <dbReference type="NCBI Taxonomy" id="2516559"/>
    <lineage>
        <taxon>Bacteria</taxon>
        <taxon>Pseudomonadati</taxon>
        <taxon>Bacteroidota</taxon>
        <taxon>Cytophagia</taxon>
        <taxon>Cytophagales</taxon>
        <taxon>Flectobacillaceae</taxon>
        <taxon>Aquirufa</taxon>
    </lineage>
</organism>
<dbReference type="PANTHER" id="PTHR30026:SF20">
    <property type="entry name" value="OUTER MEMBRANE PROTEIN TOLC"/>
    <property type="match status" value="1"/>
</dbReference>
<evidence type="ECO:0000256" key="4">
    <source>
        <dbReference type="ARBA" id="ARBA00022452"/>
    </source>
</evidence>
<comment type="similarity">
    <text evidence="2">Belongs to the outer membrane factor (OMF) (TC 1.B.17) family.</text>
</comment>
<keyword evidence="6" id="KW-0472">Membrane</keyword>
<dbReference type="SUPFAM" id="SSF56954">
    <property type="entry name" value="Outer membrane efflux proteins (OEP)"/>
    <property type="match status" value="1"/>
</dbReference>
<dbReference type="AlphaFoldDB" id="A0A4Q9BGE0"/>
<name>A0A4Q9BGE0_9BACT</name>
<proteinExistence type="inferred from homology"/>
<dbReference type="InterPro" id="IPR003423">
    <property type="entry name" value="OMP_efflux"/>
</dbReference>
<evidence type="ECO:0000256" key="2">
    <source>
        <dbReference type="ARBA" id="ARBA00007613"/>
    </source>
</evidence>
<evidence type="ECO:0000256" key="3">
    <source>
        <dbReference type="ARBA" id="ARBA00022448"/>
    </source>
</evidence>
<accession>A0A4Q9BGE0</accession>
<dbReference type="Proteomes" id="UP000293583">
    <property type="component" value="Unassembled WGS sequence"/>
</dbReference>
<gene>
    <name evidence="8" type="ORF">EWU20_00875</name>
</gene>
<dbReference type="RefSeq" id="WP_130922351.1">
    <property type="nucleotide sequence ID" value="NZ_SEWY01000001.1"/>
</dbReference>
<comment type="subcellular location">
    <subcellularLocation>
        <location evidence="1">Cell outer membrane</location>
    </subcellularLocation>
</comment>
<evidence type="ECO:0000256" key="6">
    <source>
        <dbReference type="ARBA" id="ARBA00023136"/>
    </source>
</evidence>
<keyword evidence="9" id="KW-1185">Reference proteome</keyword>